<dbReference type="EMBL" id="JAFBBO010000001">
    <property type="protein sequence ID" value="MBM7477158.1"/>
    <property type="molecule type" value="Genomic_DNA"/>
</dbReference>
<feature type="region of interest" description="Disordered" evidence="1">
    <location>
        <begin position="1"/>
        <end position="41"/>
    </location>
</feature>
<accession>A0ABS2L9R1</accession>
<name>A0ABS2L9R1_9CELL</name>
<organism evidence="2 3">
    <name type="scientific">Oerskovia jenensis</name>
    <dbReference type="NCBI Taxonomy" id="162169"/>
    <lineage>
        <taxon>Bacteria</taxon>
        <taxon>Bacillati</taxon>
        <taxon>Actinomycetota</taxon>
        <taxon>Actinomycetes</taxon>
        <taxon>Micrococcales</taxon>
        <taxon>Cellulomonadaceae</taxon>
        <taxon>Oerskovia</taxon>
    </lineage>
</organism>
<gene>
    <name evidence="2" type="ORF">JOD49_000078</name>
</gene>
<protein>
    <submittedName>
        <fullName evidence="2">Uncharacterized protein</fullName>
    </submittedName>
</protein>
<dbReference type="Proteomes" id="UP000698059">
    <property type="component" value="Unassembled WGS sequence"/>
</dbReference>
<sequence length="88" mass="9657">MAPIKQHRTSGGCNPLQPSRRLERMLEASEGVGSSTGSTSFPKRARTLSVRQYGREVTTPETPMPVRAWIVTKEGDELGLLARPQPPN</sequence>
<proteinExistence type="predicted"/>
<evidence type="ECO:0000256" key="1">
    <source>
        <dbReference type="SAM" id="MobiDB-lite"/>
    </source>
</evidence>
<reference evidence="2 3" key="1">
    <citation type="submission" date="2021-01" db="EMBL/GenBank/DDBJ databases">
        <title>Sequencing the genomes of 1000 actinobacteria strains.</title>
        <authorList>
            <person name="Klenk H.-P."/>
        </authorList>
    </citation>
    <scope>NUCLEOTIDE SEQUENCE [LARGE SCALE GENOMIC DNA]</scope>
    <source>
        <strain evidence="2 3">DSM 46000</strain>
    </source>
</reference>
<comment type="caution">
    <text evidence="2">The sequence shown here is derived from an EMBL/GenBank/DDBJ whole genome shotgun (WGS) entry which is preliminary data.</text>
</comment>
<evidence type="ECO:0000313" key="3">
    <source>
        <dbReference type="Proteomes" id="UP000698059"/>
    </source>
</evidence>
<evidence type="ECO:0000313" key="2">
    <source>
        <dbReference type="EMBL" id="MBM7477158.1"/>
    </source>
</evidence>
<keyword evidence="3" id="KW-1185">Reference proteome</keyword>